<sequence>MVASGCCGWGEKLEVRGLLGSGRRLQWAVKRSLSLMVAVAGAFETDLVRLSVGPGSAGKAARCGVGVGSKRRGRREDRGGWIMCSRLLVYELCSL</sequence>
<evidence type="ECO:0000313" key="1">
    <source>
        <dbReference type="EMBL" id="ONK80053.1"/>
    </source>
</evidence>
<accession>A0A5P1FQP8</accession>
<reference evidence="2" key="1">
    <citation type="journal article" date="2017" name="Nat. Commun.">
        <title>The asparagus genome sheds light on the origin and evolution of a young Y chromosome.</title>
        <authorList>
            <person name="Harkess A."/>
            <person name="Zhou J."/>
            <person name="Xu C."/>
            <person name="Bowers J.E."/>
            <person name="Van der Hulst R."/>
            <person name="Ayyampalayam S."/>
            <person name="Mercati F."/>
            <person name="Riccardi P."/>
            <person name="McKain M.R."/>
            <person name="Kakrana A."/>
            <person name="Tang H."/>
            <person name="Ray J."/>
            <person name="Groenendijk J."/>
            <person name="Arikit S."/>
            <person name="Mathioni S.M."/>
            <person name="Nakano M."/>
            <person name="Shan H."/>
            <person name="Telgmann-Rauber A."/>
            <person name="Kanno A."/>
            <person name="Yue Z."/>
            <person name="Chen H."/>
            <person name="Li W."/>
            <person name="Chen Y."/>
            <person name="Xu X."/>
            <person name="Zhang Y."/>
            <person name="Luo S."/>
            <person name="Chen H."/>
            <person name="Gao J."/>
            <person name="Mao Z."/>
            <person name="Pires J.C."/>
            <person name="Luo M."/>
            <person name="Kudrna D."/>
            <person name="Wing R.A."/>
            <person name="Meyers B.C."/>
            <person name="Yi K."/>
            <person name="Kong H."/>
            <person name="Lavrijsen P."/>
            <person name="Sunseri F."/>
            <person name="Falavigna A."/>
            <person name="Ye Y."/>
            <person name="Leebens-Mack J.H."/>
            <person name="Chen G."/>
        </authorList>
    </citation>
    <scope>NUCLEOTIDE SEQUENCE [LARGE SCALE GENOMIC DNA]</scope>
    <source>
        <strain evidence="2">cv. DH0086</strain>
    </source>
</reference>
<name>A0A5P1FQP8_ASPOF</name>
<protein>
    <submittedName>
        <fullName evidence="1">Uncharacterized protein</fullName>
    </submittedName>
</protein>
<dbReference type="Gramene" id="ONK80053">
    <property type="protein sequence ID" value="ONK80053"/>
    <property type="gene ID" value="A4U43_C01F13300"/>
</dbReference>
<gene>
    <name evidence="1" type="ORF">A4U43_C01F13300</name>
</gene>
<dbReference type="Proteomes" id="UP000243459">
    <property type="component" value="Chromosome 1"/>
</dbReference>
<proteinExistence type="predicted"/>
<keyword evidence="2" id="KW-1185">Reference proteome</keyword>
<dbReference type="EMBL" id="CM007381">
    <property type="protein sequence ID" value="ONK80053.1"/>
    <property type="molecule type" value="Genomic_DNA"/>
</dbReference>
<organism evidence="1 2">
    <name type="scientific">Asparagus officinalis</name>
    <name type="common">Garden asparagus</name>
    <dbReference type="NCBI Taxonomy" id="4686"/>
    <lineage>
        <taxon>Eukaryota</taxon>
        <taxon>Viridiplantae</taxon>
        <taxon>Streptophyta</taxon>
        <taxon>Embryophyta</taxon>
        <taxon>Tracheophyta</taxon>
        <taxon>Spermatophyta</taxon>
        <taxon>Magnoliopsida</taxon>
        <taxon>Liliopsida</taxon>
        <taxon>Asparagales</taxon>
        <taxon>Asparagaceae</taxon>
        <taxon>Asparagoideae</taxon>
        <taxon>Asparagus</taxon>
    </lineage>
</organism>
<evidence type="ECO:0000313" key="2">
    <source>
        <dbReference type="Proteomes" id="UP000243459"/>
    </source>
</evidence>
<dbReference type="AlphaFoldDB" id="A0A5P1FQP8"/>